<dbReference type="OrthoDB" id="9796933at2"/>
<dbReference type="AlphaFoldDB" id="Q7NHK4"/>
<dbReference type="Proteomes" id="UP000000557">
    <property type="component" value="Chromosome"/>
</dbReference>
<dbReference type="GO" id="GO:0030163">
    <property type="term" value="P:protein catabolic process"/>
    <property type="evidence" value="ECO:0007669"/>
    <property type="project" value="InterPro"/>
</dbReference>
<gene>
    <name evidence="3" type="ordered locus">gll2531</name>
</gene>
<feature type="region of interest" description="Disordered" evidence="1">
    <location>
        <begin position="1"/>
        <end position="24"/>
    </location>
</feature>
<evidence type="ECO:0000313" key="3">
    <source>
        <dbReference type="EMBL" id="BAC90472.1"/>
    </source>
</evidence>
<sequence>MLSSAEAPSPGTVQWAPNGQKAQDRQHRVASVHVTGLAASGYLAVASYPASRQPGDVQKRLRWGAIVVSFGYTGTQDDYPHASMERMVLAPAAVSAPPLPTKTPLDPVKTPEKTPLRWRDWVVRLFNDPVNKFEHVVESLCKHVPGMSQDMAWSVAWQAHREGVAATYQGPREVAELVCEKLVRDGLISDCCES</sequence>
<dbReference type="Pfam" id="PF02617">
    <property type="entry name" value="ClpS"/>
    <property type="match status" value="1"/>
</dbReference>
<accession>Q7NHK4</accession>
<evidence type="ECO:0000313" key="4">
    <source>
        <dbReference type="Proteomes" id="UP000000557"/>
    </source>
</evidence>
<dbReference type="KEGG" id="gvi:gll2531"/>
<reference evidence="3 4" key="2">
    <citation type="journal article" date="2003" name="DNA Res.">
        <title>Complete genome structure of Gloeobacter violaceus PCC 7421, a cyanobacterium that lacks thylakoids (supplement).</title>
        <authorList>
            <person name="Nakamura Y."/>
            <person name="Kaneko T."/>
            <person name="Sato S."/>
            <person name="Mimuro M."/>
            <person name="Miyashita H."/>
            <person name="Tsuchiya T."/>
            <person name="Sasamoto S."/>
            <person name="Watanabe A."/>
            <person name="Kawashima K."/>
            <person name="Kishida Y."/>
            <person name="Kiyokawa C."/>
            <person name="Kohara M."/>
            <person name="Matsumoto M."/>
            <person name="Matsuno A."/>
            <person name="Nakazaki N."/>
            <person name="Shimpo S."/>
            <person name="Takeuchi C."/>
            <person name="Yamada M."/>
            <person name="Tabata S."/>
        </authorList>
    </citation>
    <scope>NUCLEOTIDE SEQUENCE [LARGE SCALE GENOMIC DNA]</scope>
    <source>
        <strain evidence="4">ATCC 29082 / PCC 7421</strain>
    </source>
</reference>
<dbReference type="HOGENOM" id="CLU_1400749_0_0_3"/>
<reference evidence="3 4" key="1">
    <citation type="journal article" date="2003" name="DNA Res.">
        <title>Complete genome structure of Gloeobacter violaceus PCC 7421, a cyanobacterium that lacks thylakoids.</title>
        <authorList>
            <person name="Nakamura Y."/>
            <person name="Kaneko T."/>
            <person name="Sato S."/>
            <person name="Mimuro M."/>
            <person name="Miyashita H."/>
            <person name="Tsuchiya T."/>
            <person name="Sasamoto S."/>
            <person name="Watanabe A."/>
            <person name="Kawashima K."/>
            <person name="Kishida Y."/>
            <person name="Kiyokawa C."/>
            <person name="Kohara M."/>
            <person name="Matsumoto M."/>
            <person name="Matsuno A."/>
            <person name="Nakazaki N."/>
            <person name="Shimpo S."/>
            <person name="Takeuchi C."/>
            <person name="Yamada M."/>
            <person name="Tabata S."/>
        </authorList>
    </citation>
    <scope>NUCLEOTIDE SEQUENCE [LARGE SCALE GENOMIC DNA]</scope>
    <source>
        <strain evidence="4">ATCC 29082 / PCC 7421</strain>
    </source>
</reference>
<dbReference type="EMBL" id="BA000045">
    <property type="protein sequence ID" value="BAC90472.1"/>
    <property type="molecule type" value="Genomic_DNA"/>
</dbReference>
<dbReference type="EnsemblBacteria" id="BAC90472">
    <property type="protein sequence ID" value="BAC90472"/>
    <property type="gene ID" value="BAC90472"/>
</dbReference>
<dbReference type="eggNOG" id="COG2127">
    <property type="taxonomic scope" value="Bacteria"/>
</dbReference>
<dbReference type="PANTHER" id="PTHR33473:SF3">
    <property type="entry name" value="ATP-DEPENDENT CLP PROTEASE ADAPTER PROTEIN CLPS"/>
    <property type="match status" value="1"/>
</dbReference>
<dbReference type="InterPro" id="IPR003769">
    <property type="entry name" value="ClpS_core"/>
</dbReference>
<dbReference type="STRING" id="251221.gene:10760031"/>
<organism evidence="3 4">
    <name type="scientific">Gloeobacter violaceus (strain ATCC 29082 / PCC 7421)</name>
    <dbReference type="NCBI Taxonomy" id="251221"/>
    <lineage>
        <taxon>Bacteria</taxon>
        <taxon>Bacillati</taxon>
        <taxon>Cyanobacteriota</taxon>
        <taxon>Cyanophyceae</taxon>
        <taxon>Gloeobacterales</taxon>
        <taxon>Gloeobacteraceae</taxon>
        <taxon>Gloeobacter</taxon>
    </lineage>
</organism>
<name>Q7NHK4_GLOVI</name>
<evidence type="ECO:0000256" key="1">
    <source>
        <dbReference type="SAM" id="MobiDB-lite"/>
    </source>
</evidence>
<dbReference type="InterPro" id="IPR022935">
    <property type="entry name" value="ClpS"/>
</dbReference>
<dbReference type="InParanoid" id="Q7NHK4"/>
<dbReference type="Gene3D" id="3.30.1390.10">
    <property type="match status" value="1"/>
</dbReference>
<dbReference type="PANTHER" id="PTHR33473">
    <property type="entry name" value="ATP-DEPENDENT CLP PROTEASE ADAPTER PROTEIN CLPS1, CHLOROPLASTIC"/>
    <property type="match status" value="1"/>
</dbReference>
<dbReference type="SUPFAM" id="SSF54736">
    <property type="entry name" value="ClpS-like"/>
    <property type="match status" value="1"/>
</dbReference>
<feature type="compositionally biased region" description="Polar residues" evidence="1">
    <location>
        <begin position="11"/>
        <end position="21"/>
    </location>
</feature>
<feature type="domain" description="Adaptor protein ClpS core" evidence="2">
    <location>
        <begin position="119"/>
        <end position="184"/>
    </location>
</feature>
<keyword evidence="4" id="KW-1185">Reference proteome</keyword>
<evidence type="ECO:0000259" key="2">
    <source>
        <dbReference type="Pfam" id="PF02617"/>
    </source>
</evidence>
<proteinExistence type="predicted"/>
<dbReference type="InterPro" id="IPR014719">
    <property type="entry name" value="Ribosomal_bL12_C/ClpS-like"/>
</dbReference>
<dbReference type="FunFam" id="3.30.1390.10:FF:000014">
    <property type="entry name" value="ATP-dependent Clp protease adaptor protein ClpS"/>
    <property type="match status" value="1"/>
</dbReference>
<dbReference type="GO" id="GO:0006508">
    <property type="term" value="P:proteolysis"/>
    <property type="evidence" value="ECO:0007669"/>
    <property type="project" value="InterPro"/>
</dbReference>
<protein>
    <submittedName>
        <fullName evidence="3">Gll2531 protein</fullName>
    </submittedName>
</protein>